<keyword evidence="2" id="KW-1185">Reference proteome</keyword>
<dbReference type="EMBL" id="CP127295">
    <property type="protein sequence ID" value="WIY02953.1"/>
    <property type="molecule type" value="Genomic_DNA"/>
</dbReference>
<sequence>MTTMFPRLLSTRTTATVRSSSPPAGTFRDALCTAVEHRLAEVSRLWVAERAADGEVFDLEIAVWILSGLAW</sequence>
<protein>
    <submittedName>
        <fullName evidence="1">Uncharacterized protein</fullName>
    </submittedName>
</protein>
<accession>A0A9Y2JQS5</accession>
<gene>
    <name evidence="1" type="ORF">QRX60_03525</name>
</gene>
<dbReference type="KEGG" id="amog:QRX60_03525"/>
<reference evidence="1 2" key="1">
    <citation type="submission" date="2023-06" db="EMBL/GenBank/DDBJ databases">
        <authorList>
            <person name="Oyuntsetseg B."/>
            <person name="Kim S.B."/>
        </authorList>
    </citation>
    <scope>NUCLEOTIDE SEQUENCE [LARGE SCALE GENOMIC DNA]</scope>
    <source>
        <strain evidence="1 2">4-36</strain>
    </source>
</reference>
<evidence type="ECO:0000313" key="1">
    <source>
        <dbReference type="EMBL" id="WIY02953.1"/>
    </source>
</evidence>
<evidence type="ECO:0000313" key="2">
    <source>
        <dbReference type="Proteomes" id="UP001239397"/>
    </source>
</evidence>
<name>A0A9Y2JQS5_9PSEU</name>
<dbReference type="Proteomes" id="UP001239397">
    <property type="component" value="Chromosome"/>
</dbReference>
<organism evidence="1 2">
    <name type="scientific">Amycolatopsis mongoliensis</name>
    <dbReference type="NCBI Taxonomy" id="715475"/>
    <lineage>
        <taxon>Bacteria</taxon>
        <taxon>Bacillati</taxon>
        <taxon>Actinomycetota</taxon>
        <taxon>Actinomycetes</taxon>
        <taxon>Pseudonocardiales</taxon>
        <taxon>Pseudonocardiaceae</taxon>
        <taxon>Amycolatopsis</taxon>
    </lineage>
</organism>
<dbReference type="RefSeq" id="WP_285999355.1">
    <property type="nucleotide sequence ID" value="NZ_CP127295.1"/>
</dbReference>
<proteinExistence type="predicted"/>
<dbReference type="AlphaFoldDB" id="A0A9Y2JQS5"/>